<evidence type="ECO:0000313" key="2">
    <source>
        <dbReference type="Proteomes" id="UP000637061"/>
    </source>
</evidence>
<accession>A0A8I1EAM0</accession>
<dbReference type="AlphaFoldDB" id="A0A8I1EAM0"/>
<organism evidence="1 2">
    <name type="scientific">Pseudomonas putida</name>
    <name type="common">Arthrobacter siderocapsulatus</name>
    <dbReference type="NCBI Taxonomy" id="303"/>
    <lineage>
        <taxon>Bacteria</taxon>
        <taxon>Pseudomonadati</taxon>
        <taxon>Pseudomonadota</taxon>
        <taxon>Gammaproteobacteria</taxon>
        <taxon>Pseudomonadales</taxon>
        <taxon>Pseudomonadaceae</taxon>
        <taxon>Pseudomonas</taxon>
    </lineage>
</organism>
<dbReference type="RefSeq" id="WP_198746050.1">
    <property type="nucleotide sequence ID" value="NZ_JAEHTE010000001.1"/>
</dbReference>
<evidence type="ECO:0000313" key="1">
    <source>
        <dbReference type="EMBL" id="MBI6882432.1"/>
    </source>
</evidence>
<dbReference type="EMBL" id="JAEHTE010000001">
    <property type="protein sequence ID" value="MBI6882432.1"/>
    <property type="molecule type" value="Genomic_DNA"/>
</dbReference>
<protein>
    <submittedName>
        <fullName evidence="1">Uncharacterized protein</fullName>
    </submittedName>
</protein>
<name>A0A8I1EAM0_PSEPU</name>
<dbReference type="Proteomes" id="UP000637061">
    <property type="component" value="Unassembled WGS sequence"/>
</dbReference>
<reference evidence="1" key="1">
    <citation type="submission" date="2020-12" db="EMBL/GenBank/DDBJ databases">
        <title>Enhanced detection system for hospital associated transmission using whole genome sequencing surveillance.</title>
        <authorList>
            <person name="Harrison L.H."/>
            <person name="Van Tyne D."/>
            <person name="Marsh J.W."/>
            <person name="Griffith M.P."/>
            <person name="Snyder D.J."/>
            <person name="Cooper V.S."/>
            <person name="Mustapha M."/>
        </authorList>
    </citation>
    <scope>NUCLEOTIDE SEQUENCE</scope>
    <source>
        <strain evidence="1">PSB00042</strain>
    </source>
</reference>
<comment type="caution">
    <text evidence="1">The sequence shown here is derived from an EMBL/GenBank/DDBJ whole genome shotgun (WGS) entry which is preliminary data.</text>
</comment>
<sequence>MLSPTSYELSVTVACGHNQFIKLRYRGTREKNEQIADAKTMMCDECRSQIRAWMEADNGEQKFSMDFPPLTGTPKQIPWATSIRKARYEKFGAMMQVLSRMSDNELAKNTWKALYLMLMVTESRHWIDNRDFAFTDLNLFYEVSNLMKDPGRNKGAVMGNGPYSYFREKAPFVLQRIALFDVAILPTVDVMPTIYT</sequence>
<proteinExistence type="predicted"/>
<gene>
    <name evidence="1" type="ORF">JEU22_00695</name>
</gene>